<evidence type="ECO:0000313" key="5">
    <source>
        <dbReference type="EMBL" id="CAB5059311.1"/>
    </source>
</evidence>
<gene>
    <name evidence="1" type="ORF">UFOPK2289_00457</name>
    <name evidence="2" type="ORF">UFOPK2822_01200</name>
    <name evidence="3" type="ORF">UFOPK3346_00821</name>
    <name evidence="4" type="ORF">UFOPK3670_00861</name>
    <name evidence="5" type="ORF">UFOPK4308_00908</name>
</gene>
<reference evidence="5" key="1">
    <citation type="submission" date="2020-05" db="EMBL/GenBank/DDBJ databases">
        <authorList>
            <person name="Chiriac C."/>
            <person name="Salcher M."/>
            <person name="Ghai R."/>
            <person name="Kavagutti S V."/>
        </authorList>
    </citation>
    <scope>NUCLEOTIDE SEQUENCE</scope>
</reference>
<organism evidence="5">
    <name type="scientific">freshwater metagenome</name>
    <dbReference type="NCBI Taxonomy" id="449393"/>
    <lineage>
        <taxon>unclassified sequences</taxon>
        <taxon>metagenomes</taxon>
        <taxon>ecological metagenomes</taxon>
    </lineage>
</organism>
<sequence>MRGYIALTPQALSEFLSGGTYLTDSAFVTTRYFYAEFPDVDEEEREFELSLLAANRSRELQGAGAKFGLVLAVNLKGAQTGVESDATIALLSEISWDQVDSLLVSESDEEELIWYACQEIADNLASWLG</sequence>
<protein>
    <submittedName>
        <fullName evidence="5">Unannotated protein</fullName>
    </submittedName>
</protein>
<dbReference type="EMBL" id="CAFBQL010000005">
    <property type="protein sequence ID" value="CAB5059311.1"/>
    <property type="molecule type" value="Genomic_DNA"/>
</dbReference>
<evidence type="ECO:0000313" key="2">
    <source>
        <dbReference type="EMBL" id="CAB4757001.1"/>
    </source>
</evidence>
<dbReference type="EMBL" id="CAFBMV010000005">
    <property type="protein sequence ID" value="CAB4924207.1"/>
    <property type="molecule type" value="Genomic_DNA"/>
</dbReference>
<dbReference type="EMBL" id="CAEZZC010000018">
    <property type="protein sequence ID" value="CAB4757001.1"/>
    <property type="molecule type" value="Genomic_DNA"/>
</dbReference>
<dbReference type="AlphaFoldDB" id="A0A6J7U047"/>
<dbReference type="EMBL" id="CAFBLE010000005">
    <property type="protein sequence ID" value="CAB4867357.1"/>
    <property type="molecule type" value="Genomic_DNA"/>
</dbReference>
<evidence type="ECO:0000313" key="3">
    <source>
        <dbReference type="EMBL" id="CAB4867357.1"/>
    </source>
</evidence>
<evidence type="ECO:0000313" key="4">
    <source>
        <dbReference type="EMBL" id="CAB4924207.1"/>
    </source>
</evidence>
<dbReference type="InterPro" id="IPR054206">
    <property type="entry name" value="DUF6912"/>
</dbReference>
<dbReference type="EMBL" id="CAEZWT010000008">
    <property type="protein sequence ID" value="CAB4660315.1"/>
    <property type="molecule type" value="Genomic_DNA"/>
</dbReference>
<evidence type="ECO:0000313" key="1">
    <source>
        <dbReference type="EMBL" id="CAB4660315.1"/>
    </source>
</evidence>
<accession>A0A6J7U047</accession>
<dbReference type="Pfam" id="PF21853">
    <property type="entry name" value="DUF6912"/>
    <property type="match status" value="1"/>
</dbReference>
<name>A0A6J7U047_9ZZZZ</name>
<proteinExistence type="predicted"/>